<evidence type="ECO:0000313" key="3">
    <source>
        <dbReference type="Proteomes" id="UP000516280"/>
    </source>
</evidence>
<protein>
    <recommendedName>
        <fullName evidence="1">Peptidase S74 domain-containing protein</fullName>
    </recommendedName>
</protein>
<gene>
    <name evidence="2" type="ORF">BHS01_06600</name>
</gene>
<dbReference type="InterPro" id="IPR030392">
    <property type="entry name" value="S74_ICA"/>
</dbReference>
<dbReference type="RefSeq" id="WP_109834373.1">
    <property type="nucleotide sequence ID" value="NZ_CP017195.1"/>
</dbReference>
<sequence>MLGGNVKRATVFILAKADDSTKGYDKVIVAYQGSVSGAKVERKNLTFTNGDYDKLYIRVDHDGATNVGAWSMLYWTEVMLVEGNTLPASWVMSSGETASQSQITQMVQDLNGFKTTVSNTYLSSSSASSTYPTKDSVAGTYLNKGDAAGTYPTKDAVSNTYPTKDAVAGTYLNKGDASSTYLNKTDASNTYPTKGAVADTYPTKTTVVTQINQKATDITSSVQSWTNDRLNSYSTIQQTNNSITSAVSSKADKSQITQLSDQITTKISKEDSATQITQLKNDINLRIVEKGTVTSQINLESGKALISANQILLNADNVKFSGSAFIPSASIQNITADKISTGTLNAKDVNIINLNASNISAGTLSGSNLKINLSDGSITQDQYFTTTTYSDGAIKITDKYSNSINNTATIAPYRKGLGGNSTIMGLEFTSGINSVKFADDFSVSTDVKFDKKLNVVGELVAASLRTSGGAFSIVGGNTIMNSPVIGGSRLQLSSYQNLSIVDMNDNYLSVTAKEFNTKSLKSVKKNIKAVDFYALDEISKTDITEFEYKNSDGYKTYGGIIGDGYSISKKILSSDKEAVNLYSMNALSWLAIQELNKKIEQLEQKLKEK</sequence>
<dbReference type="KEGG" id="lpaa:BHS01_06600"/>
<evidence type="ECO:0000259" key="1">
    <source>
        <dbReference type="PROSITE" id="PS51688"/>
    </source>
</evidence>
<dbReference type="PROSITE" id="PS51688">
    <property type="entry name" value="ICA"/>
    <property type="match status" value="1"/>
</dbReference>
<dbReference type="AlphaFoldDB" id="A0A7L4WDE4"/>
<organism evidence="2 3">
    <name type="scientific">Pseudolactococcus paracarnosus</name>
    <dbReference type="NCBI Taxonomy" id="2749962"/>
    <lineage>
        <taxon>Bacteria</taxon>
        <taxon>Bacillati</taxon>
        <taxon>Bacillota</taxon>
        <taxon>Bacilli</taxon>
        <taxon>Lactobacillales</taxon>
        <taxon>Streptococcaceae</taxon>
        <taxon>Pseudolactococcus</taxon>
    </lineage>
</organism>
<dbReference type="EMBL" id="CP017195">
    <property type="protein sequence ID" value="QDJ28209.1"/>
    <property type="molecule type" value="Genomic_DNA"/>
</dbReference>
<feature type="domain" description="Peptidase S74" evidence="1">
    <location>
        <begin position="519"/>
        <end position="606"/>
    </location>
</feature>
<evidence type="ECO:0000313" key="2">
    <source>
        <dbReference type="EMBL" id="QDJ28209.1"/>
    </source>
</evidence>
<accession>A0A7L4WDE4</accession>
<dbReference type="Pfam" id="PF07902">
    <property type="entry name" value="Gp58"/>
    <property type="match status" value="1"/>
</dbReference>
<reference evidence="2 3" key="1">
    <citation type="submission" date="2016-09" db="EMBL/GenBank/DDBJ databases">
        <title>Lactic acid bacteria from MAP meat Genome sequencing and assembly.</title>
        <authorList>
            <person name="Behr J."/>
            <person name="Hilgarth M."/>
            <person name="Vogel R.F."/>
        </authorList>
    </citation>
    <scope>NUCLEOTIDE SEQUENCE [LARGE SCALE GENOMIC DNA]</scope>
    <source>
        <strain evidence="2 3">TMW21615</strain>
    </source>
</reference>
<name>A0A7L4WDE4_9LACT</name>
<dbReference type="InterPro" id="IPR012892">
    <property type="entry name" value="Gp58"/>
</dbReference>
<proteinExistence type="predicted"/>
<dbReference type="Proteomes" id="UP000516280">
    <property type="component" value="Chromosome"/>
</dbReference>